<evidence type="ECO:0000313" key="2">
    <source>
        <dbReference type="Proteomes" id="UP000887159"/>
    </source>
</evidence>
<organism evidence="1 2">
    <name type="scientific">Trichonephila clavipes</name>
    <name type="common">Golden silk orbweaver</name>
    <name type="synonym">Nephila clavipes</name>
    <dbReference type="NCBI Taxonomy" id="2585209"/>
    <lineage>
        <taxon>Eukaryota</taxon>
        <taxon>Metazoa</taxon>
        <taxon>Ecdysozoa</taxon>
        <taxon>Arthropoda</taxon>
        <taxon>Chelicerata</taxon>
        <taxon>Arachnida</taxon>
        <taxon>Araneae</taxon>
        <taxon>Araneomorphae</taxon>
        <taxon>Entelegynae</taxon>
        <taxon>Araneoidea</taxon>
        <taxon>Nephilidae</taxon>
        <taxon>Trichonephila</taxon>
    </lineage>
</organism>
<comment type="caution">
    <text evidence="1">The sequence shown here is derived from an EMBL/GenBank/DDBJ whole genome shotgun (WGS) entry which is preliminary data.</text>
</comment>
<protein>
    <submittedName>
        <fullName evidence="1">Uncharacterized protein</fullName>
    </submittedName>
</protein>
<evidence type="ECO:0000313" key="1">
    <source>
        <dbReference type="EMBL" id="GFY04371.1"/>
    </source>
</evidence>
<reference evidence="1" key="1">
    <citation type="submission" date="2020-08" db="EMBL/GenBank/DDBJ databases">
        <title>Multicomponent nature underlies the extraordinary mechanical properties of spider dragline silk.</title>
        <authorList>
            <person name="Kono N."/>
            <person name="Nakamura H."/>
            <person name="Mori M."/>
            <person name="Yoshida Y."/>
            <person name="Ohtoshi R."/>
            <person name="Malay A.D."/>
            <person name="Moran D.A.P."/>
            <person name="Tomita M."/>
            <person name="Numata K."/>
            <person name="Arakawa K."/>
        </authorList>
    </citation>
    <scope>NUCLEOTIDE SEQUENCE</scope>
</reference>
<dbReference type="AlphaFoldDB" id="A0A8X6S9F2"/>
<proteinExistence type="predicted"/>
<keyword evidence="2" id="KW-1185">Reference proteome</keyword>
<dbReference type="Proteomes" id="UP000887159">
    <property type="component" value="Unassembled WGS sequence"/>
</dbReference>
<accession>A0A8X6S9F2</accession>
<name>A0A8X6S9F2_TRICX</name>
<sequence length="152" mass="17376">MFRFSFALVAAVAEWYRYRTVACLVTSSSPVPLKTRPVGEGFTLNLSKAETSSRWCGGRLDDSNPLRDKNDAAHRKGDYRRVKYRMRYGHGRELMSGVVKSRVRVLMPLKTHRAKMSMHVQAVLPKSSGWPDVEALRGRCRSRCRPLHRTVV</sequence>
<gene>
    <name evidence="1" type="ORF">TNCV_4414591</name>
</gene>
<dbReference type="EMBL" id="BMAU01021244">
    <property type="protein sequence ID" value="GFY04371.1"/>
    <property type="molecule type" value="Genomic_DNA"/>
</dbReference>